<gene>
    <name evidence="5" type="primary">FAM105A</name>
</gene>
<dbReference type="OrthoDB" id="5962728at2759"/>
<keyword evidence="3" id="KW-0963">Cytoplasm</keyword>
<dbReference type="PRINTS" id="PR02055">
    <property type="entry name" value="PROTEINF105"/>
</dbReference>
<dbReference type="Proteomes" id="UP000515208">
    <property type="component" value="Unplaced"/>
</dbReference>
<dbReference type="KEGG" id="bbis:105002262"/>
<dbReference type="InterPro" id="IPR023236">
    <property type="entry name" value="OTULINL"/>
</dbReference>
<comment type="similarity">
    <text evidence="2">Belongs to the peptidase C65 family. Otulin subfamily.</text>
</comment>
<dbReference type="RefSeq" id="XP_010857097.1">
    <property type="nucleotide sequence ID" value="XM_010858795.1"/>
</dbReference>
<sequence length="502" mass="57610">MVTNLRGCHVEGDLDVFLVTPSSDDARGGDRSGHASLLLPTRWGASLALQHQCLPRGCSLAGPLNFPSRLWVPAPPHVLRGASPSSGLGQVPVLPRAVSSARPWSCCRHTRTVYPGVNGWRNIQSFSFTVVALVPGLQSNVICGCRIVTHLSVGETPQKRKRAPISEGNDQVHSWTLVTSQALDTAWRVVKGSVTLAVSLLAAILSYFRRLHMHLGHRLKWWIGYLQRRFKRNLSVEAEVDLLSYCAREWKGETPHAKLMRKAYEELFWRRHIKCVRQVRRDNYDALRSVLFQIFSRGLAFPSWMKEKDIVKLPEKLLFSQGCNWIQQYSFGPEKYTGSNVFGKLRKCVELLKTQWTEFSGIKDYHKRGSMCNILFSDALLECKLYEALKFIMLYQVTEVYEQMKTKKVIPSLFRLLFTRETSSDPLSFMMNHLNSVGDTCGLEQIDMFILGYSLEVKIKVFRLFKFNSRDFEVCYPEESLREWPEISLLTENDRHYHIPVF</sequence>
<accession>A0A6P3J0B7</accession>
<dbReference type="GeneID" id="105002262"/>
<evidence type="ECO:0000313" key="4">
    <source>
        <dbReference type="Proteomes" id="UP000515208"/>
    </source>
</evidence>
<proteinExistence type="inferred from homology"/>
<keyword evidence="4" id="KW-1185">Reference proteome</keyword>
<dbReference type="InterPro" id="IPR023235">
    <property type="entry name" value="FAM105"/>
</dbReference>
<dbReference type="AlphaFoldDB" id="A0A6P3J0B7"/>
<evidence type="ECO:0000256" key="3">
    <source>
        <dbReference type="ARBA" id="ARBA00022490"/>
    </source>
</evidence>
<reference evidence="5" key="1">
    <citation type="submission" date="2025-08" db="UniProtKB">
        <authorList>
            <consortium name="RefSeq"/>
        </authorList>
    </citation>
    <scope>IDENTIFICATION</scope>
    <source>
        <tissue evidence="5">Blood</tissue>
    </source>
</reference>
<evidence type="ECO:0000256" key="1">
    <source>
        <dbReference type="ARBA" id="ARBA00004496"/>
    </source>
</evidence>
<dbReference type="GO" id="GO:0005737">
    <property type="term" value="C:cytoplasm"/>
    <property type="evidence" value="ECO:0007669"/>
    <property type="project" value="UniProtKB-SubCell"/>
</dbReference>
<name>A0A6P3J0B7_BISBB</name>
<dbReference type="CTD" id="54491"/>
<dbReference type="PANTHER" id="PTHR33662">
    <property type="entry name" value="OTU DEUBIQUITINASE WITH LINEAR LINKAGE-SPECIFICITY A-RELATED"/>
    <property type="match status" value="1"/>
</dbReference>
<dbReference type="Pfam" id="PF16218">
    <property type="entry name" value="Peptidase_C101"/>
    <property type="match status" value="1"/>
</dbReference>
<dbReference type="PRINTS" id="PR02056">
    <property type="entry name" value="PROTEINF105A"/>
</dbReference>
<dbReference type="CDD" id="cd22798">
    <property type="entry name" value="OTU_OTULL"/>
    <property type="match status" value="1"/>
</dbReference>
<organism evidence="4 5">
    <name type="scientific">Bison bison bison</name>
    <name type="common">North American plains bison</name>
    <dbReference type="NCBI Taxonomy" id="43346"/>
    <lineage>
        <taxon>Eukaryota</taxon>
        <taxon>Metazoa</taxon>
        <taxon>Chordata</taxon>
        <taxon>Craniata</taxon>
        <taxon>Vertebrata</taxon>
        <taxon>Euteleostomi</taxon>
        <taxon>Mammalia</taxon>
        <taxon>Eutheria</taxon>
        <taxon>Laurasiatheria</taxon>
        <taxon>Artiodactyla</taxon>
        <taxon>Ruminantia</taxon>
        <taxon>Pecora</taxon>
        <taxon>Bovidae</taxon>
        <taxon>Bovinae</taxon>
        <taxon>Bison</taxon>
    </lineage>
</organism>
<evidence type="ECO:0000256" key="2">
    <source>
        <dbReference type="ARBA" id="ARBA00010267"/>
    </source>
</evidence>
<comment type="subcellular location">
    <subcellularLocation>
        <location evidence="1">Cytoplasm</location>
    </subcellularLocation>
</comment>
<evidence type="ECO:0000313" key="5">
    <source>
        <dbReference type="RefSeq" id="XP_010857097.1"/>
    </source>
</evidence>
<protein>
    <submittedName>
        <fullName evidence="5">Inactive ubiquitin thioesterase FAM105A isoform X1</fullName>
    </submittedName>
</protein>
<dbReference type="PANTHER" id="PTHR33662:SF1">
    <property type="entry name" value="INACTIVE UBIQUITIN THIOESTERASE OTULINL"/>
    <property type="match status" value="1"/>
</dbReference>